<evidence type="ECO:0000313" key="3">
    <source>
        <dbReference type="Proteomes" id="UP000007819"/>
    </source>
</evidence>
<reference evidence="3" key="1">
    <citation type="submission" date="2010-06" db="EMBL/GenBank/DDBJ databases">
        <authorList>
            <person name="Jiang H."/>
            <person name="Abraham K."/>
            <person name="Ali S."/>
            <person name="Alsbrooks S.L."/>
            <person name="Anim B.N."/>
            <person name="Anosike U.S."/>
            <person name="Attaway T."/>
            <person name="Bandaranaike D.P."/>
            <person name="Battles P.K."/>
            <person name="Bell S.N."/>
            <person name="Bell A.V."/>
            <person name="Beltran B."/>
            <person name="Bickham C."/>
            <person name="Bustamante Y."/>
            <person name="Caleb T."/>
            <person name="Canada A."/>
            <person name="Cardenas V."/>
            <person name="Carter K."/>
            <person name="Chacko J."/>
            <person name="Chandrabose M.N."/>
            <person name="Chavez D."/>
            <person name="Chavez A."/>
            <person name="Chen L."/>
            <person name="Chu H.-S."/>
            <person name="Claassen K.J."/>
            <person name="Cockrell R."/>
            <person name="Collins M."/>
            <person name="Cooper J.A."/>
            <person name="Cree A."/>
            <person name="Curry S.M."/>
            <person name="Da Y."/>
            <person name="Dao M.D."/>
            <person name="Das B."/>
            <person name="Davila M.-L."/>
            <person name="Davy-Carroll L."/>
            <person name="Denson S."/>
            <person name="Dinh H."/>
            <person name="Ebong V.E."/>
            <person name="Edwards J.R."/>
            <person name="Egan A."/>
            <person name="El-Daye J."/>
            <person name="Escobedo L."/>
            <person name="Fernandez S."/>
            <person name="Fernando P.R."/>
            <person name="Flagg N."/>
            <person name="Forbes L.D."/>
            <person name="Fowler R.G."/>
            <person name="Fu Q."/>
            <person name="Gabisi R.A."/>
            <person name="Ganer J."/>
            <person name="Garbino Pronczuk A."/>
            <person name="Garcia R.M."/>
            <person name="Garner T."/>
            <person name="Garrett T.E."/>
            <person name="Gonzalez D.A."/>
            <person name="Hamid H."/>
            <person name="Hawkins E.S."/>
            <person name="Hirani K."/>
            <person name="Hogues M.E."/>
            <person name="Hollins B."/>
            <person name="Hsiao C.-H."/>
            <person name="Jabil R."/>
            <person name="James M.L."/>
            <person name="Jhangiani S.N."/>
            <person name="Johnson B."/>
            <person name="Johnson Q."/>
            <person name="Joshi V."/>
            <person name="Kalu J.B."/>
            <person name="Kam C."/>
            <person name="Kashfia A."/>
            <person name="Keebler J."/>
            <person name="Kisamo H."/>
            <person name="Kovar C.L."/>
            <person name="Lago L.A."/>
            <person name="Lai C.-Y."/>
            <person name="Laidlaw J."/>
            <person name="Lara F."/>
            <person name="Le T.-K."/>
            <person name="Lee S.L."/>
            <person name="Legall F.H."/>
            <person name="Lemon S.J."/>
            <person name="Lewis L.R."/>
            <person name="Li B."/>
            <person name="Liu Y."/>
            <person name="Liu Y.-S."/>
            <person name="Lopez J."/>
            <person name="Lozado R.J."/>
            <person name="Lu J."/>
            <person name="Madu R.C."/>
            <person name="Maheshwari M."/>
            <person name="Maheshwari R."/>
            <person name="Malloy K."/>
            <person name="Martinez E."/>
            <person name="Mathew T."/>
            <person name="Mercado I.C."/>
            <person name="Mercado C."/>
            <person name="Meyer B."/>
            <person name="Montgomery K."/>
            <person name="Morgan M.B."/>
            <person name="Munidasa M."/>
            <person name="Nazareth L.V."/>
            <person name="Nelson J."/>
            <person name="Ng B.M."/>
            <person name="Nguyen N.B."/>
            <person name="Nguyen P.Q."/>
            <person name="Nguyen T."/>
            <person name="Obregon M."/>
            <person name="Okwuonu G.O."/>
            <person name="Onwere C.G."/>
            <person name="Orozco G."/>
            <person name="Parra A."/>
            <person name="Patel S."/>
            <person name="Patil S."/>
            <person name="Perez A."/>
            <person name="Perez Y."/>
            <person name="Pham C."/>
            <person name="Primus E.L."/>
            <person name="Pu L.-L."/>
            <person name="Puazo M."/>
            <person name="Qin X."/>
            <person name="Quiroz J.B."/>
            <person name="Reese J."/>
            <person name="Richards S."/>
            <person name="Rives C.M."/>
            <person name="Robberts R."/>
            <person name="Ruiz S.J."/>
            <person name="Ruiz M.J."/>
            <person name="Santibanez J."/>
            <person name="Schneider B.W."/>
            <person name="Sisson I."/>
            <person name="Smith M."/>
            <person name="Sodergren E."/>
            <person name="Song X.-Z."/>
            <person name="Song B.B."/>
            <person name="Summersgill H."/>
            <person name="Thelus R."/>
            <person name="Thornton R.D."/>
            <person name="Trejos Z.Y."/>
            <person name="Usmani K."/>
            <person name="Vattathil S."/>
            <person name="Villasana D."/>
            <person name="Walker D.L."/>
            <person name="Wang S."/>
            <person name="Wang K."/>
            <person name="White C.S."/>
            <person name="Williams A.C."/>
            <person name="Williamson J."/>
            <person name="Wilson K."/>
            <person name="Woghiren I.O."/>
            <person name="Woodworth J.R."/>
            <person name="Worley K.C."/>
            <person name="Wright R.A."/>
            <person name="Wu W."/>
            <person name="Young L."/>
            <person name="Zhang L."/>
            <person name="Zhang J."/>
            <person name="Zhu Y."/>
            <person name="Muzny D.M."/>
            <person name="Weinstock G."/>
            <person name="Gibbs R.A."/>
        </authorList>
    </citation>
    <scope>NUCLEOTIDE SEQUENCE [LARGE SCALE GENOMIC DNA]</scope>
    <source>
        <strain evidence="3">LSR1</strain>
    </source>
</reference>
<dbReference type="PANTHER" id="PTHR46481:SF9">
    <property type="entry name" value="ZINC FINGER BED DOMAIN-CONTAINING PROTEIN 1-LIKE"/>
    <property type="match status" value="1"/>
</dbReference>
<dbReference type="InterPro" id="IPR052035">
    <property type="entry name" value="ZnF_BED_domain_contain"/>
</dbReference>
<dbReference type="GO" id="GO:0008270">
    <property type="term" value="F:zinc ion binding"/>
    <property type="evidence" value="ECO:0007669"/>
    <property type="project" value="UniProtKB-KW"/>
</dbReference>
<dbReference type="SUPFAM" id="SSF53098">
    <property type="entry name" value="Ribonuclease H-like"/>
    <property type="match status" value="1"/>
</dbReference>
<feature type="domain" description="HAT C-terminal dimerisation" evidence="1">
    <location>
        <begin position="355"/>
        <end position="414"/>
    </location>
</feature>
<reference evidence="2" key="2">
    <citation type="submission" date="2022-06" db="UniProtKB">
        <authorList>
            <consortium name="EnsemblMetazoa"/>
        </authorList>
    </citation>
    <scope>IDENTIFICATION</scope>
</reference>
<dbReference type="AlphaFoldDB" id="A0A8R2FCB8"/>
<organism evidence="2 3">
    <name type="scientific">Acyrthosiphon pisum</name>
    <name type="common">Pea aphid</name>
    <dbReference type="NCBI Taxonomy" id="7029"/>
    <lineage>
        <taxon>Eukaryota</taxon>
        <taxon>Metazoa</taxon>
        <taxon>Ecdysozoa</taxon>
        <taxon>Arthropoda</taxon>
        <taxon>Hexapoda</taxon>
        <taxon>Insecta</taxon>
        <taxon>Pterygota</taxon>
        <taxon>Neoptera</taxon>
        <taxon>Paraneoptera</taxon>
        <taxon>Hemiptera</taxon>
        <taxon>Sternorrhyncha</taxon>
        <taxon>Aphidomorpha</taxon>
        <taxon>Aphidoidea</taxon>
        <taxon>Aphididae</taxon>
        <taxon>Macrosiphini</taxon>
        <taxon>Acyrthosiphon</taxon>
    </lineage>
</organism>
<dbReference type="Proteomes" id="UP000007819">
    <property type="component" value="Unassembled WGS sequence"/>
</dbReference>
<dbReference type="GeneID" id="103310943"/>
<dbReference type="EnsemblMetazoa" id="XM_008190435.1">
    <property type="protein sequence ID" value="XP_008188657.1"/>
    <property type="gene ID" value="LOC103310943"/>
</dbReference>
<dbReference type="RefSeq" id="XP_008188657.1">
    <property type="nucleotide sequence ID" value="XM_008190435.1"/>
</dbReference>
<dbReference type="InterPro" id="IPR012337">
    <property type="entry name" value="RNaseH-like_sf"/>
</dbReference>
<protein>
    <recommendedName>
        <fullName evidence="1">HAT C-terminal dimerisation domain-containing protein</fullName>
    </recommendedName>
</protein>
<dbReference type="OrthoDB" id="1607513at2759"/>
<evidence type="ECO:0000259" key="1">
    <source>
        <dbReference type="Pfam" id="PF05699"/>
    </source>
</evidence>
<dbReference type="GO" id="GO:0005634">
    <property type="term" value="C:nucleus"/>
    <property type="evidence" value="ECO:0007669"/>
    <property type="project" value="UniProtKB-SubCell"/>
</dbReference>
<evidence type="ECO:0000313" key="2">
    <source>
        <dbReference type="EnsemblMetazoa" id="XP_008188657.1"/>
    </source>
</evidence>
<dbReference type="SUPFAM" id="SSF140996">
    <property type="entry name" value="Hermes dimerisation domain"/>
    <property type="match status" value="1"/>
</dbReference>
<name>A0A8R2FCB8_ACYPI</name>
<dbReference type="InterPro" id="IPR008906">
    <property type="entry name" value="HATC_C_dom"/>
</dbReference>
<sequence>MPYNLVDKEGFKLFVNALNPSYRLPSRTTLSNRKIPDLFKETKMKVESILSKTIYLGCQDMSDNHTGENLADAIQLILLEYDREINVGIGAITTDNGANVLKATAIRELSIEQRRYGLPTVKFPTYSKTRWWSLLDLIEIAISQELALASFLRSYKNGIHKDKMYNEEEMIVLKTLIHVLQPIRQISDNLAGETFVTASAIIPVIKIEENKLTETATNDSEINIDQTLKKTVLQTIVDLLHVRYNNNYILKMCTVLDPRFKFDVISLETHDAETSAIKTLIKEECIEAWEYWIKTSNNTLIIDSEPRTKKQNVGLTAIFDTFNQTQSTDREISLSDGIDKEIDAYFQVPKIKSSSTWWFSNESMFPKLHIMARKYLCIQATSVPSERVFSRAGNIVTDHRASLSDEHCSQLIFLSMNKKFIDKPFS</sequence>
<dbReference type="GO" id="GO:0046983">
    <property type="term" value="F:protein dimerization activity"/>
    <property type="evidence" value="ECO:0007669"/>
    <property type="project" value="InterPro"/>
</dbReference>
<keyword evidence="3" id="KW-1185">Reference proteome</keyword>
<dbReference type="KEGG" id="api:103310943"/>
<dbReference type="Pfam" id="PF05699">
    <property type="entry name" value="Dimer_Tnp_hAT"/>
    <property type="match status" value="1"/>
</dbReference>
<accession>A0A8R2FCB8</accession>
<proteinExistence type="predicted"/>
<dbReference type="PANTHER" id="PTHR46481">
    <property type="entry name" value="ZINC FINGER BED DOMAIN-CONTAINING PROTEIN 4"/>
    <property type="match status" value="1"/>
</dbReference>